<reference evidence="1" key="1">
    <citation type="submission" date="2020-05" db="EMBL/GenBank/DDBJ databases">
        <title>Phylogenomic resolution of chytrid fungi.</title>
        <authorList>
            <person name="Stajich J.E."/>
            <person name="Amses K."/>
            <person name="Simmons R."/>
            <person name="Seto K."/>
            <person name="Myers J."/>
            <person name="Bonds A."/>
            <person name="Quandt C.A."/>
            <person name="Barry K."/>
            <person name="Liu P."/>
            <person name="Grigoriev I."/>
            <person name="Longcore J.E."/>
            <person name="James T.Y."/>
        </authorList>
    </citation>
    <scope>NUCLEOTIDE SEQUENCE</scope>
    <source>
        <strain evidence="1">PLAUS21</strain>
    </source>
</reference>
<dbReference type="EMBL" id="JADGKB010000047">
    <property type="protein sequence ID" value="KAJ3256698.1"/>
    <property type="molecule type" value="Genomic_DNA"/>
</dbReference>
<keyword evidence="2" id="KW-1185">Reference proteome</keyword>
<dbReference type="Proteomes" id="UP001210925">
    <property type="component" value="Unassembled WGS sequence"/>
</dbReference>
<protein>
    <submittedName>
        <fullName evidence="1">Uncharacterized protein</fullName>
    </submittedName>
</protein>
<gene>
    <name evidence="1" type="ORF">HK103_005193</name>
</gene>
<organism evidence="1 2">
    <name type="scientific">Boothiomyces macroporosus</name>
    <dbReference type="NCBI Taxonomy" id="261099"/>
    <lineage>
        <taxon>Eukaryota</taxon>
        <taxon>Fungi</taxon>
        <taxon>Fungi incertae sedis</taxon>
        <taxon>Chytridiomycota</taxon>
        <taxon>Chytridiomycota incertae sedis</taxon>
        <taxon>Chytridiomycetes</taxon>
        <taxon>Rhizophydiales</taxon>
        <taxon>Terramycetaceae</taxon>
        <taxon>Boothiomyces</taxon>
    </lineage>
</organism>
<name>A0AAD5Y5C7_9FUNG</name>
<sequence length="209" mass="24008">MEVYRILPKTASISVSGYEVYENFVKDIAGNQWMISEELNFSKTNSYEIAAEEFSCETAKDCQNQLHKDEEKVIACLSIVKLCPLELAIMDEERLVLSEGENHGISLFNFFKGLYSAVETIGLNRGEIYKFFKDKLEGNCKTSWVLGVPDEEKKMYAEWIARFIFAIKSKNTHPLINSYALRKYILDLKIASIPQKIEGDKNLLVLQKR</sequence>
<comment type="caution">
    <text evidence="1">The sequence shown here is derived from an EMBL/GenBank/DDBJ whole genome shotgun (WGS) entry which is preliminary data.</text>
</comment>
<proteinExistence type="predicted"/>
<accession>A0AAD5Y5C7</accession>
<evidence type="ECO:0000313" key="1">
    <source>
        <dbReference type="EMBL" id="KAJ3256698.1"/>
    </source>
</evidence>
<evidence type="ECO:0000313" key="2">
    <source>
        <dbReference type="Proteomes" id="UP001210925"/>
    </source>
</evidence>
<dbReference type="AlphaFoldDB" id="A0AAD5Y5C7"/>